<dbReference type="Proteomes" id="UP000448575">
    <property type="component" value="Unassembled WGS sequence"/>
</dbReference>
<feature type="domain" description="DUF6966" evidence="1">
    <location>
        <begin position="20"/>
        <end position="64"/>
    </location>
</feature>
<dbReference type="AlphaFoldDB" id="A0A6N9HCX5"/>
<dbReference type="EMBL" id="WWCJ01000002">
    <property type="protein sequence ID" value="MYN01097.1"/>
    <property type="molecule type" value="Genomic_DNA"/>
</dbReference>
<name>A0A6N9HCX5_9BURK</name>
<evidence type="ECO:0000313" key="2">
    <source>
        <dbReference type="EMBL" id="MYN01097.1"/>
    </source>
</evidence>
<keyword evidence="3" id="KW-1185">Reference proteome</keyword>
<dbReference type="RefSeq" id="WP_161024118.1">
    <property type="nucleotide sequence ID" value="NZ_WWCJ01000002.1"/>
</dbReference>
<gene>
    <name evidence="2" type="ORF">GTP41_03195</name>
</gene>
<evidence type="ECO:0000259" key="1">
    <source>
        <dbReference type="Pfam" id="PF22294"/>
    </source>
</evidence>
<dbReference type="Pfam" id="PF22294">
    <property type="entry name" value="DUF6966"/>
    <property type="match status" value="1"/>
</dbReference>
<comment type="caution">
    <text evidence="2">The sequence shown here is derived from an EMBL/GenBank/DDBJ whole genome shotgun (WGS) entry which is preliminary data.</text>
</comment>
<protein>
    <recommendedName>
        <fullName evidence="1">DUF6966 domain-containing protein</fullName>
    </recommendedName>
</protein>
<organism evidence="2 3">
    <name type="scientific">Pseudoduganella guangdongensis</name>
    <dbReference type="NCBI Taxonomy" id="2692179"/>
    <lineage>
        <taxon>Bacteria</taxon>
        <taxon>Pseudomonadati</taxon>
        <taxon>Pseudomonadota</taxon>
        <taxon>Betaproteobacteria</taxon>
        <taxon>Burkholderiales</taxon>
        <taxon>Oxalobacteraceae</taxon>
        <taxon>Telluria group</taxon>
        <taxon>Pseudoduganella</taxon>
    </lineage>
</organism>
<dbReference type="InterPro" id="IPR054239">
    <property type="entry name" value="DUF6966"/>
</dbReference>
<reference evidence="2 3" key="1">
    <citation type="submission" date="2019-12" db="EMBL/GenBank/DDBJ databases">
        <title>Novel species isolated from a subtropical stream in China.</title>
        <authorList>
            <person name="Lu H."/>
        </authorList>
    </citation>
    <scope>NUCLEOTIDE SEQUENCE [LARGE SCALE GENOMIC DNA]</scope>
    <source>
        <strain evidence="2 3">DS3</strain>
    </source>
</reference>
<sequence>MNEREQLSAIVQRMEVKLAQGHQEDWARLLHRARTLSAFDCSAAKGEILHYFGGAGSISDLQLDEEFSDLRTQLYTLCYGKRTTH</sequence>
<accession>A0A6N9HCX5</accession>
<evidence type="ECO:0000313" key="3">
    <source>
        <dbReference type="Proteomes" id="UP000448575"/>
    </source>
</evidence>
<proteinExistence type="predicted"/>